<dbReference type="Gene3D" id="3.40.50.300">
    <property type="entry name" value="P-loop containing nucleotide triphosphate hydrolases"/>
    <property type="match status" value="1"/>
</dbReference>
<comment type="similarity">
    <text evidence="1">Belongs to the disease resistance NB-LRR family.</text>
</comment>
<evidence type="ECO:0000259" key="11">
    <source>
        <dbReference type="Pfam" id="PF23598"/>
    </source>
</evidence>
<sequence>MAVMETVEKIISTGINIHGATNLEDDLSCLRASLPNARLVINRGEWGRFKNKDLAVLLTQLKDTTYDIEDLLRKFDDQVLRQKMEDTDHSRAGQFFSSSLYRAKNLICGSKTRIKDAQDKLDKAVDDLERALKPLGLKMEKVQHMPETSSVIGVPQVFGRDKERDLVIEKLGVCSMIGCDNEQDQMIESLHVPLTRSGGAARAKGKRAAVGTVATSASKAKQLKRESIRSRPRLAQAKFISNVSVLPIVSIGGVGKTTLAQFIYNDPRVEAHFGKRIWVCISDLFNKKRITKEIIESITRKEYKSSNSLDALQVELRKQLRRRKFLLVLDDMWPNAKDEWETFFAPLRYGFEGSMILVTTRSPDVANLVASNNCNPFRIEGLDRDIFWEFFKKCAFGKQCPESYPQLHDIGRSIASRLCGSPLAAKTIGRLLNMELTVQHWKTVQNKKLWELLNRDNDILPALQLSYLHLPQELKSCFAFCSMFPKGYSFERDEIVGIYVMHDLIHDMAQSISVDKCFLMQDLSYQNQRRMPHAVRHMSVEVDSESLSQTRDIQYLNKLHSLKFGTILMFEITWFNQLSNILFLSLKGCMLVRLPDSIGELHSLRYLDISRSHVQELPEKLWCLYCLQVLDASSSSLEVISPDVTKLINLRRLALPMGCSPKLSKISGLGNMSLLRNLIHFTVGIGNGRKISELKGMNQLSGTLTISSIYNVKSKEEAVEARLIDKQYLQALVLLWRDQPVPRVMNDDNGVAEGDSRRRRQQQAAGGRSSAGWLAGWRHGPGEGGDRGCSRRWLRGRETHGDGGDSGQPAGGVVASWLAGGCGGSAHRGAAEAAAVRGGAAEVAVRHDKALLAWRRWPAQRDERPVEVQPVAVRGDWPVGSTGAVMPTRWRKFRWRWSNGASVVDRQAVDGGQKPSPALAGSATMAFKRHSPPEGVVGPSQPLKCGCQVKARSQFSLRP</sequence>
<evidence type="ECO:0000259" key="10">
    <source>
        <dbReference type="Pfam" id="PF18052"/>
    </source>
</evidence>
<dbReference type="PANTHER" id="PTHR36766">
    <property type="entry name" value="PLANT BROAD-SPECTRUM MILDEW RESISTANCE PROTEIN RPW8"/>
    <property type="match status" value="1"/>
</dbReference>
<dbReference type="GO" id="GO:0006952">
    <property type="term" value="P:defense response"/>
    <property type="evidence" value="ECO:0007669"/>
    <property type="project" value="UniProtKB-KW"/>
</dbReference>
<keyword evidence="13" id="KW-1185">Reference proteome</keyword>
<reference evidence="12" key="1">
    <citation type="submission" date="2015-04" db="UniProtKB">
        <authorList>
            <consortium name="EnsemblPlants"/>
        </authorList>
    </citation>
    <scope>IDENTIFICATION</scope>
    <source>
        <strain evidence="12">SL10</strain>
    </source>
</reference>
<dbReference type="Proteomes" id="UP000006591">
    <property type="component" value="Chromosome 3"/>
</dbReference>
<dbReference type="SUPFAM" id="SSF52540">
    <property type="entry name" value="P-loop containing nucleoside triphosphate hydrolases"/>
    <property type="match status" value="1"/>
</dbReference>
<keyword evidence="3" id="KW-0677">Repeat</keyword>
<keyword evidence="4" id="KW-0547">Nucleotide-binding</keyword>
<keyword evidence="2" id="KW-0433">Leucine-rich repeat</keyword>
<feature type="compositionally biased region" description="Basic and acidic residues" evidence="8">
    <location>
        <begin position="780"/>
        <end position="803"/>
    </location>
</feature>
<dbReference type="STRING" id="4536.A0A0E0GIJ3"/>
<dbReference type="Gene3D" id="3.80.10.10">
    <property type="entry name" value="Ribonuclease Inhibitor"/>
    <property type="match status" value="1"/>
</dbReference>
<dbReference type="Pfam" id="PF23598">
    <property type="entry name" value="LRR_14"/>
    <property type="match status" value="1"/>
</dbReference>
<dbReference type="SUPFAM" id="SSF52058">
    <property type="entry name" value="L domain-like"/>
    <property type="match status" value="1"/>
</dbReference>
<name>A0A0E0GIJ3_ORYNI</name>
<dbReference type="InterPro" id="IPR042197">
    <property type="entry name" value="Apaf_helical"/>
</dbReference>
<dbReference type="InterPro" id="IPR002182">
    <property type="entry name" value="NB-ARC"/>
</dbReference>
<dbReference type="Gramene" id="ONIVA03G08060.1">
    <property type="protein sequence ID" value="ONIVA03G08060.1"/>
    <property type="gene ID" value="ONIVA03G08060"/>
</dbReference>
<evidence type="ECO:0000256" key="8">
    <source>
        <dbReference type="SAM" id="MobiDB-lite"/>
    </source>
</evidence>
<evidence type="ECO:0008006" key="14">
    <source>
        <dbReference type="Google" id="ProtNLM"/>
    </source>
</evidence>
<dbReference type="OMA" id="AHFGKRI"/>
<dbReference type="PRINTS" id="PR00364">
    <property type="entry name" value="DISEASERSIST"/>
</dbReference>
<accession>A0A0E0GIJ3</accession>
<keyword evidence="5" id="KW-0611">Plant defense</keyword>
<dbReference type="Gene3D" id="1.10.8.430">
    <property type="entry name" value="Helical domain of apoptotic protease-activating factors"/>
    <property type="match status" value="1"/>
</dbReference>
<dbReference type="InterPro" id="IPR055414">
    <property type="entry name" value="LRR_R13L4/SHOC2-like"/>
</dbReference>
<dbReference type="GO" id="GO:0043531">
    <property type="term" value="F:ADP binding"/>
    <property type="evidence" value="ECO:0007669"/>
    <property type="project" value="InterPro"/>
</dbReference>
<dbReference type="InterPro" id="IPR032675">
    <property type="entry name" value="LRR_dom_sf"/>
</dbReference>
<evidence type="ECO:0000256" key="3">
    <source>
        <dbReference type="ARBA" id="ARBA00022737"/>
    </source>
</evidence>
<evidence type="ECO:0000256" key="2">
    <source>
        <dbReference type="ARBA" id="ARBA00022614"/>
    </source>
</evidence>
<dbReference type="PANTHER" id="PTHR36766:SF40">
    <property type="entry name" value="DISEASE RESISTANCE PROTEIN RGA3"/>
    <property type="match status" value="1"/>
</dbReference>
<dbReference type="GO" id="GO:0005524">
    <property type="term" value="F:ATP binding"/>
    <property type="evidence" value="ECO:0007669"/>
    <property type="project" value="UniProtKB-KW"/>
</dbReference>
<dbReference type="Pfam" id="PF18052">
    <property type="entry name" value="Rx_N"/>
    <property type="match status" value="1"/>
</dbReference>
<dbReference type="EnsemblPlants" id="ONIVA03G08060.1">
    <property type="protein sequence ID" value="ONIVA03G08060.1"/>
    <property type="gene ID" value="ONIVA03G08060"/>
</dbReference>
<organism evidence="12">
    <name type="scientific">Oryza nivara</name>
    <name type="common">Indian wild rice</name>
    <name type="synonym">Oryza sativa f. spontanea</name>
    <dbReference type="NCBI Taxonomy" id="4536"/>
    <lineage>
        <taxon>Eukaryota</taxon>
        <taxon>Viridiplantae</taxon>
        <taxon>Streptophyta</taxon>
        <taxon>Embryophyta</taxon>
        <taxon>Tracheophyta</taxon>
        <taxon>Spermatophyta</taxon>
        <taxon>Magnoliopsida</taxon>
        <taxon>Liliopsida</taxon>
        <taxon>Poales</taxon>
        <taxon>Poaceae</taxon>
        <taxon>BOP clade</taxon>
        <taxon>Oryzoideae</taxon>
        <taxon>Oryzeae</taxon>
        <taxon>Oryzinae</taxon>
        <taxon>Oryza</taxon>
    </lineage>
</organism>
<feature type="compositionally biased region" description="Low complexity" evidence="8">
    <location>
        <begin position="762"/>
        <end position="772"/>
    </location>
</feature>
<evidence type="ECO:0000313" key="13">
    <source>
        <dbReference type="Proteomes" id="UP000006591"/>
    </source>
</evidence>
<evidence type="ECO:0000256" key="5">
    <source>
        <dbReference type="ARBA" id="ARBA00022821"/>
    </source>
</evidence>
<dbReference type="HOGENOM" id="CLU_000837_8_1_1"/>
<keyword evidence="7" id="KW-0175">Coiled coil</keyword>
<dbReference type="InterPro" id="IPR027417">
    <property type="entry name" value="P-loop_NTPase"/>
</dbReference>
<evidence type="ECO:0000259" key="9">
    <source>
        <dbReference type="Pfam" id="PF00931"/>
    </source>
</evidence>
<feature type="domain" description="Disease resistance N-terminal" evidence="10">
    <location>
        <begin position="19"/>
        <end position="88"/>
    </location>
</feature>
<dbReference type="InterPro" id="IPR041118">
    <property type="entry name" value="Rx_N"/>
</dbReference>
<proteinExistence type="inferred from homology"/>
<dbReference type="eggNOG" id="KOG4658">
    <property type="taxonomic scope" value="Eukaryota"/>
</dbReference>
<evidence type="ECO:0000256" key="4">
    <source>
        <dbReference type="ARBA" id="ARBA00022741"/>
    </source>
</evidence>
<keyword evidence="6" id="KW-0067">ATP-binding</keyword>
<dbReference type="GO" id="GO:0051707">
    <property type="term" value="P:response to other organism"/>
    <property type="evidence" value="ECO:0007669"/>
    <property type="project" value="UniProtKB-ARBA"/>
</dbReference>
<protein>
    <recommendedName>
        <fullName evidence="14">NB-ARC domain-containing protein</fullName>
    </recommendedName>
</protein>
<evidence type="ECO:0000256" key="6">
    <source>
        <dbReference type="ARBA" id="ARBA00022840"/>
    </source>
</evidence>
<evidence type="ECO:0000256" key="1">
    <source>
        <dbReference type="ARBA" id="ARBA00008894"/>
    </source>
</evidence>
<dbReference type="AlphaFoldDB" id="A0A0E0GIJ3"/>
<evidence type="ECO:0000256" key="7">
    <source>
        <dbReference type="ARBA" id="ARBA00023054"/>
    </source>
</evidence>
<feature type="domain" description="NB-ARC" evidence="9">
    <location>
        <begin position="242"/>
        <end position="398"/>
    </location>
</feature>
<reference evidence="12" key="2">
    <citation type="submission" date="2018-04" db="EMBL/GenBank/DDBJ databases">
        <title>OnivRS2 (Oryza nivara Reference Sequence Version 2).</title>
        <authorList>
            <person name="Zhang J."/>
            <person name="Kudrna D."/>
            <person name="Lee S."/>
            <person name="Talag J."/>
            <person name="Rajasekar S."/>
            <person name="Welchert J."/>
            <person name="Hsing Y.-I."/>
            <person name="Wing R.A."/>
        </authorList>
    </citation>
    <scope>NUCLEOTIDE SEQUENCE [LARGE SCALE GENOMIC DNA]</scope>
    <source>
        <strain evidence="12">SL10</strain>
    </source>
</reference>
<evidence type="ECO:0000313" key="12">
    <source>
        <dbReference type="EnsemblPlants" id="ONIVA03G08060.1"/>
    </source>
</evidence>
<feature type="region of interest" description="Disordered" evidence="8">
    <location>
        <begin position="745"/>
        <end position="810"/>
    </location>
</feature>
<feature type="domain" description="Disease resistance R13L4/SHOC-2-like LRR" evidence="11">
    <location>
        <begin position="595"/>
        <end position="732"/>
    </location>
</feature>
<dbReference type="Pfam" id="PF00931">
    <property type="entry name" value="NB-ARC"/>
    <property type="match status" value="1"/>
</dbReference>